<protein>
    <recommendedName>
        <fullName evidence="4">FAF1 protein</fullName>
    </recommendedName>
</protein>
<name>A0A1E4RW51_CYBJN</name>
<dbReference type="AlphaFoldDB" id="A0A1E4RW51"/>
<dbReference type="GO" id="GO:0000462">
    <property type="term" value="P:maturation of SSU-rRNA from tricistronic rRNA transcript (SSU-rRNA, 5.8S rRNA, LSU-rRNA)"/>
    <property type="evidence" value="ECO:0007669"/>
    <property type="project" value="TreeGrafter"/>
</dbReference>
<sequence length="318" mass="35951">MMDYAKQMEAQRRAFEAQFGSLEEMGFEDKTKAVEESESDADGVSDSNDENENASDEDEDEFHEDMIDRVDDEQSDSDYEEEIAIQTPQPTVIKFRDTTREYTGVSKEDQKLLKSGKATIKKKAPITTNTPKTKEDTEDLKNDLELQRFLSESNILQQHQKYSGADLLSTTLEGTGTDSLVGKVRRHALKSRIDGLSEQTSHGKNRSKLEKMPMSMRKGMVESYKKKVAKFEQEAKDGGIILAKVSKGQLRDIGKKVTIHERIGKLDKSKLKSQYRKKGLKINSVGRNTRNGLIISQKDIDRINGTGQTKGKKHGKRR</sequence>
<dbReference type="GeneID" id="30990122"/>
<keyword evidence="3" id="KW-1185">Reference proteome</keyword>
<dbReference type="OMA" id="FEAQFKP"/>
<reference evidence="2 3" key="1">
    <citation type="journal article" date="2016" name="Proc. Natl. Acad. Sci. U.S.A.">
        <title>Comparative genomics of biotechnologically important yeasts.</title>
        <authorList>
            <person name="Riley R."/>
            <person name="Haridas S."/>
            <person name="Wolfe K.H."/>
            <person name="Lopes M.R."/>
            <person name="Hittinger C.T."/>
            <person name="Goeker M."/>
            <person name="Salamov A.A."/>
            <person name="Wisecaver J.H."/>
            <person name="Long T.M."/>
            <person name="Calvey C.H."/>
            <person name="Aerts A.L."/>
            <person name="Barry K.W."/>
            <person name="Choi C."/>
            <person name="Clum A."/>
            <person name="Coughlan A.Y."/>
            <person name="Deshpande S."/>
            <person name="Douglass A.P."/>
            <person name="Hanson S.J."/>
            <person name="Klenk H.-P."/>
            <person name="LaButti K.M."/>
            <person name="Lapidus A."/>
            <person name="Lindquist E.A."/>
            <person name="Lipzen A.M."/>
            <person name="Meier-Kolthoff J.P."/>
            <person name="Ohm R.A."/>
            <person name="Otillar R.P."/>
            <person name="Pangilinan J.L."/>
            <person name="Peng Y."/>
            <person name="Rokas A."/>
            <person name="Rosa C.A."/>
            <person name="Scheuner C."/>
            <person name="Sibirny A.A."/>
            <person name="Slot J.C."/>
            <person name="Stielow J.B."/>
            <person name="Sun H."/>
            <person name="Kurtzman C.P."/>
            <person name="Blackwell M."/>
            <person name="Grigoriev I.V."/>
            <person name="Jeffries T.W."/>
        </authorList>
    </citation>
    <scope>NUCLEOTIDE SEQUENCE [LARGE SCALE GENOMIC DNA]</scope>
    <source>
        <strain evidence="3">ATCC 18201 / CBS 1600 / BCRC 20928 / JCM 3617 / NBRC 0987 / NRRL Y-1542</strain>
    </source>
</reference>
<feature type="region of interest" description="Disordered" evidence="1">
    <location>
        <begin position="296"/>
        <end position="318"/>
    </location>
</feature>
<evidence type="ECO:0000313" key="2">
    <source>
        <dbReference type="EMBL" id="ODV71476.1"/>
    </source>
</evidence>
<dbReference type="InterPro" id="IPR053030">
    <property type="entry name" value="Ribosomal_biogenesis_FAF1-like"/>
</dbReference>
<feature type="compositionally biased region" description="Acidic residues" evidence="1">
    <location>
        <begin position="70"/>
        <end position="83"/>
    </location>
</feature>
<evidence type="ECO:0000313" key="3">
    <source>
        <dbReference type="Proteomes" id="UP000094389"/>
    </source>
</evidence>
<proteinExistence type="predicted"/>
<dbReference type="OrthoDB" id="5556956at2759"/>
<accession>A0A1E4RW51</accession>
<gene>
    <name evidence="2" type="ORF">CYBJADRAFT_169332</name>
</gene>
<organism evidence="2 3">
    <name type="scientific">Cyberlindnera jadinii (strain ATCC 18201 / CBS 1600 / BCRC 20928 / JCM 3617 / NBRC 0987 / NRRL Y-1542)</name>
    <name type="common">Torula yeast</name>
    <name type="synonym">Candida utilis</name>
    <dbReference type="NCBI Taxonomy" id="983966"/>
    <lineage>
        <taxon>Eukaryota</taxon>
        <taxon>Fungi</taxon>
        <taxon>Dikarya</taxon>
        <taxon>Ascomycota</taxon>
        <taxon>Saccharomycotina</taxon>
        <taxon>Saccharomycetes</taxon>
        <taxon>Phaffomycetales</taxon>
        <taxon>Phaffomycetaceae</taxon>
        <taxon>Cyberlindnera</taxon>
    </lineage>
</organism>
<dbReference type="GO" id="GO:0005730">
    <property type="term" value="C:nucleolus"/>
    <property type="evidence" value="ECO:0007669"/>
    <property type="project" value="TreeGrafter"/>
</dbReference>
<feature type="region of interest" description="Disordered" evidence="1">
    <location>
        <begin position="20"/>
        <end position="98"/>
    </location>
</feature>
<dbReference type="PANTHER" id="PTHR28096:SF1">
    <property type="entry name" value="PROTEIN FAF1"/>
    <property type="match status" value="1"/>
</dbReference>
<dbReference type="Proteomes" id="UP000094389">
    <property type="component" value="Unassembled WGS sequence"/>
</dbReference>
<dbReference type="PANTHER" id="PTHR28096">
    <property type="entry name" value="PROTEIN FAF1"/>
    <property type="match status" value="1"/>
</dbReference>
<evidence type="ECO:0000256" key="1">
    <source>
        <dbReference type="SAM" id="MobiDB-lite"/>
    </source>
</evidence>
<dbReference type="STRING" id="983966.A0A1E4RW51"/>
<dbReference type="RefSeq" id="XP_020068515.1">
    <property type="nucleotide sequence ID" value="XM_020215726.1"/>
</dbReference>
<feature type="compositionally biased region" description="Acidic residues" evidence="1">
    <location>
        <begin position="36"/>
        <end position="63"/>
    </location>
</feature>
<dbReference type="EMBL" id="KV453940">
    <property type="protein sequence ID" value="ODV71476.1"/>
    <property type="molecule type" value="Genomic_DNA"/>
</dbReference>
<evidence type="ECO:0008006" key="4">
    <source>
        <dbReference type="Google" id="ProtNLM"/>
    </source>
</evidence>